<accession>A0A7Z7QMU0</accession>
<evidence type="ECO:0000256" key="4">
    <source>
        <dbReference type="ARBA" id="ARBA00022692"/>
    </source>
</evidence>
<keyword evidence="6 7" id="KW-0472">Membrane</keyword>
<keyword evidence="5 7" id="KW-1133">Transmembrane helix</keyword>
<sequence length="204" mass="23575">MEQWVVDVMGHYGYIGIFLLIFVEYIIHPFPSEVVLTFAGFMTTKSSLSFGVVCAVAVVAATAGSVVLYYLGIWIGEERLYRWIDRYGKYVRIKRKDLDKTIHWFDRYGRWAIFFGRFVPILRTLISIPAGITRMNLPIFIIFTALGTGVWNIFLIFLGSALGDHMEQVLQYVGFYSKALIAILVILALIVIYRWWRRAKRENG</sequence>
<feature type="transmembrane region" description="Helical" evidence="7">
    <location>
        <begin position="50"/>
        <end position="72"/>
    </location>
</feature>
<dbReference type="PANTHER" id="PTHR42709:SF6">
    <property type="entry name" value="UNDECAPRENYL PHOSPHATE TRANSPORTER A"/>
    <property type="match status" value="1"/>
</dbReference>
<dbReference type="PANTHER" id="PTHR42709">
    <property type="entry name" value="ALKALINE PHOSPHATASE LIKE PROTEIN"/>
    <property type="match status" value="1"/>
</dbReference>
<feature type="transmembrane region" description="Helical" evidence="7">
    <location>
        <begin position="175"/>
        <end position="196"/>
    </location>
</feature>
<comment type="similarity">
    <text evidence="2">Belongs to the DedA family.</text>
</comment>
<dbReference type="InterPro" id="IPR032816">
    <property type="entry name" value="VTT_dom"/>
</dbReference>
<feature type="transmembrane region" description="Helical" evidence="7">
    <location>
        <begin position="12"/>
        <end position="30"/>
    </location>
</feature>
<evidence type="ECO:0000256" key="7">
    <source>
        <dbReference type="SAM" id="Phobius"/>
    </source>
</evidence>
<dbReference type="GO" id="GO:0005886">
    <property type="term" value="C:plasma membrane"/>
    <property type="evidence" value="ECO:0007669"/>
    <property type="project" value="UniProtKB-SubCell"/>
</dbReference>
<name>A0A7Z7QMU0_STASC</name>
<feature type="domain" description="VTT" evidence="8">
    <location>
        <begin position="30"/>
        <end position="160"/>
    </location>
</feature>
<dbReference type="GeneID" id="93789073"/>
<keyword evidence="3" id="KW-1003">Cell membrane</keyword>
<feature type="transmembrane region" description="Helical" evidence="7">
    <location>
        <begin position="139"/>
        <end position="163"/>
    </location>
</feature>
<evidence type="ECO:0000256" key="2">
    <source>
        <dbReference type="ARBA" id="ARBA00010792"/>
    </source>
</evidence>
<dbReference type="AlphaFoldDB" id="A0A7Z7QMU0"/>
<organism evidence="10">
    <name type="scientific">Staphylococcus schleiferi</name>
    <dbReference type="NCBI Taxonomy" id="1295"/>
    <lineage>
        <taxon>Bacteria</taxon>
        <taxon>Bacillati</taxon>
        <taxon>Bacillota</taxon>
        <taxon>Bacilli</taxon>
        <taxon>Bacillales</taxon>
        <taxon>Staphylococcaceae</taxon>
        <taxon>Staphylococcus</taxon>
    </lineage>
</organism>
<evidence type="ECO:0000256" key="1">
    <source>
        <dbReference type="ARBA" id="ARBA00004651"/>
    </source>
</evidence>
<reference evidence="10" key="1">
    <citation type="submission" date="2018-06" db="EMBL/GenBank/DDBJ databases">
        <authorList>
            <consortium name="Pathogen Informatics"/>
            <person name="Doyle S."/>
        </authorList>
    </citation>
    <scope>NUCLEOTIDE SEQUENCE [LARGE SCALE GENOMIC DNA]</scope>
    <source>
        <strain evidence="10">NCTC12218</strain>
    </source>
</reference>
<evidence type="ECO:0000256" key="3">
    <source>
        <dbReference type="ARBA" id="ARBA00022475"/>
    </source>
</evidence>
<evidence type="ECO:0000313" key="10">
    <source>
        <dbReference type="EMBL" id="SUM86616.1"/>
    </source>
</evidence>
<evidence type="ECO:0000256" key="6">
    <source>
        <dbReference type="ARBA" id="ARBA00023136"/>
    </source>
</evidence>
<gene>
    <name evidence="10" type="primary">yqjA</name>
    <name evidence="10" type="ORF">NCTC12218_00327</name>
</gene>
<evidence type="ECO:0000259" key="8">
    <source>
        <dbReference type="Pfam" id="PF09335"/>
    </source>
</evidence>
<evidence type="ECO:0000313" key="9">
    <source>
        <dbReference type="EMBL" id="CAD7358743.1"/>
    </source>
</evidence>
<dbReference type="Proteomes" id="UP000264146">
    <property type="component" value="Chromosome"/>
</dbReference>
<evidence type="ECO:0000313" key="11">
    <source>
        <dbReference type="Proteomes" id="UP000264146"/>
    </source>
</evidence>
<keyword evidence="4 7" id="KW-0812">Transmembrane</keyword>
<dbReference type="RefSeq" id="WP_016426034.1">
    <property type="nucleotide sequence ID" value="NZ_CABKRV010000002.1"/>
</dbReference>
<dbReference type="EMBL" id="LR962863">
    <property type="protein sequence ID" value="CAD7358743.1"/>
    <property type="molecule type" value="Genomic_DNA"/>
</dbReference>
<comment type="subcellular location">
    <subcellularLocation>
        <location evidence="1">Cell membrane</location>
        <topology evidence="1">Multi-pass membrane protein</topology>
    </subcellularLocation>
</comment>
<dbReference type="InterPro" id="IPR051311">
    <property type="entry name" value="DedA_domain"/>
</dbReference>
<dbReference type="Pfam" id="PF09335">
    <property type="entry name" value="VTT_dom"/>
    <property type="match status" value="1"/>
</dbReference>
<evidence type="ECO:0000256" key="5">
    <source>
        <dbReference type="ARBA" id="ARBA00022989"/>
    </source>
</evidence>
<dbReference type="EMBL" id="UHEF01000001">
    <property type="protein sequence ID" value="SUM86616.1"/>
    <property type="molecule type" value="Genomic_DNA"/>
</dbReference>
<proteinExistence type="inferred from homology"/>
<protein>
    <submittedName>
        <fullName evidence="10">DedA family protein</fullName>
    </submittedName>
</protein>
<reference evidence="9 11" key="2">
    <citation type="submission" date="2020-11" db="EMBL/GenBank/DDBJ databases">
        <authorList>
            <consortium name="Pathogen Informatics"/>
        </authorList>
    </citation>
    <scope>NUCLEOTIDE SEQUENCE [LARGE SCALE GENOMIC DNA]</scope>
    <source>
        <strain evidence="9 11">NCTC12218</strain>
    </source>
</reference>